<dbReference type="InterPro" id="IPR004181">
    <property type="entry name" value="Znf_MIZ"/>
</dbReference>
<evidence type="ECO:0000256" key="8">
    <source>
        <dbReference type="PROSITE-ProRule" id="PRU00452"/>
    </source>
</evidence>
<dbReference type="EMBL" id="JOKZ01000352">
    <property type="protein sequence ID" value="KKO99146.1"/>
    <property type="molecule type" value="Genomic_DNA"/>
</dbReference>
<dbReference type="PANTHER" id="PTHR10782:SF4">
    <property type="entry name" value="TONALLI, ISOFORM E"/>
    <property type="match status" value="1"/>
</dbReference>
<evidence type="ECO:0000313" key="14">
    <source>
        <dbReference type="Proteomes" id="UP000034112"/>
    </source>
</evidence>
<evidence type="ECO:0000259" key="12">
    <source>
        <dbReference type="PROSITE" id="PS51466"/>
    </source>
</evidence>
<dbReference type="GO" id="GO:0000785">
    <property type="term" value="C:chromatin"/>
    <property type="evidence" value="ECO:0007669"/>
    <property type="project" value="TreeGrafter"/>
</dbReference>
<dbReference type="GO" id="GO:0016925">
    <property type="term" value="P:protein sumoylation"/>
    <property type="evidence" value="ECO:0007669"/>
    <property type="project" value="UniProtKB-UniPathway"/>
</dbReference>
<feature type="compositionally biased region" description="Acidic residues" evidence="9">
    <location>
        <begin position="388"/>
        <end position="400"/>
    </location>
</feature>
<evidence type="ECO:0000313" key="13">
    <source>
        <dbReference type="EMBL" id="KKO99146.1"/>
    </source>
</evidence>
<evidence type="ECO:0000256" key="3">
    <source>
        <dbReference type="ARBA" id="ARBA00022679"/>
    </source>
</evidence>
<evidence type="ECO:0000256" key="9">
    <source>
        <dbReference type="SAM" id="MobiDB-lite"/>
    </source>
</evidence>
<dbReference type="PROSITE" id="PS50800">
    <property type="entry name" value="SAP"/>
    <property type="match status" value="1"/>
</dbReference>
<evidence type="ECO:0000256" key="7">
    <source>
        <dbReference type="ARBA" id="ARBA00022833"/>
    </source>
</evidence>
<feature type="region of interest" description="Disordered" evidence="9">
    <location>
        <begin position="367"/>
        <end position="493"/>
    </location>
</feature>
<dbReference type="OrthoDB" id="28127at2759"/>
<gene>
    <name evidence="13" type="ORF">THAR02_08758</name>
</gene>
<feature type="compositionally biased region" description="Low complexity" evidence="9">
    <location>
        <begin position="105"/>
        <end position="115"/>
    </location>
</feature>
<name>A0A0F9ZFM4_TRIHA</name>
<evidence type="ECO:0000256" key="2">
    <source>
        <dbReference type="ARBA" id="ARBA00005383"/>
    </source>
</evidence>
<dbReference type="InterPro" id="IPR031141">
    <property type="entry name" value="SIZ1/2_SP-RING"/>
</dbReference>
<protein>
    <submittedName>
        <fullName evidence="13">Uncharacterized protein</fullName>
    </submittedName>
</protein>
<keyword evidence="3" id="KW-0808">Transferase</keyword>
<dbReference type="GO" id="GO:0061665">
    <property type="term" value="F:SUMO ligase activity"/>
    <property type="evidence" value="ECO:0007669"/>
    <property type="project" value="TreeGrafter"/>
</dbReference>
<feature type="compositionally biased region" description="Polar residues" evidence="9">
    <location>
        <begin position="92"/>
        <end position="104"/>
    </location>
</feature>
<keyword evidence="4" id="KW-0479">Metal-binding</keyword>
<evidence type="ECO:0000256" key="5">
    <source>
        <dbReference type="ARBA" id="ARBA00022771"/>
    </source>
</evidence>
<accession>A0A0F9ZFM4</accession>
<feature type="domain" description="SAP" evidence="10">
    <location>
        <begin position="23"/>
        <end position="57"/>
    </location>
</feature>
<evidence type="ECO:0000256" key="4">
    <source>
        <dbReference type="ARBA" id="ARBA00022723"/>
    </source>
</evidence>
<dbReference type="CDD" id="cd16792">
    <property type="entry name" value="SP-RING_Siz-like"/>
    <property type="match status" value="1"/>
</dbReference>
<organism evidence="13 14">
    <name type="scientific">Trichoderma harzianum</name>
    <name type="common">Hypocrea lixii</name>
    <dbReference type="NCBI Taxonomy" id="5544"/>
    <lineage>
        <taxon>Eukaryota</taxon>
        <taxon>Fungi</taxon>
        <taxon>Dikarya</taxon>
        <taxon>Ascomycota</taxon>
        <taxon>Pezizomycotina</taxon>
        <taxon>Sordariomycetes</taxon>
        <taxon>Hypocreomycetidae</taxon>
        <taxon>Hypocreales</taxon>
        <taxon>Hypocreaceae</taxon>
        <taxon>Trichoderma</taxon>
    </lineage>
</organism>
<evidence type="ECO:0000256" key="6">
    <source>
        <dbReference type="ARBA" id="ARBA00022786"/>
    </source>
</evidence>
<sequence>MASPNMTSISRHDVNALLRQVQGNSLFNRQLSSICQVNGLKSTGVKAELQRRIVQLINETVTSNDVVRFHQIRHSIHSAFQQRASPVKAATARSNGSTAQPGLPTSTSSSSSYGTSSYSGQRAYGQVSANGVPASPYGTYSFSFKPSPFYYVESARCNEDKSYRIMVFCASDDSGVQDVAFPHQSELRVNGDEIKANLRGLKNKPGSTRPVDITNALRLRGNYMNNIEFTYALTNRKFYLIVNLCKTTSVPELVTTISNRRKISEESVISELNKIAQDPDVVATSQVLSLKCPLSYMRLEVPCRSLSCTHLQCFDATSYLQLQEQGPQWLCPICNKSAPFDQLAVDGYVKVILEKTSKSLETVTIEPNGRWFSKPPNEESSSRPNGADLEDDDDDDDLEVSEISISGRRIETPKKTMTSYTEMSSGGRDGHSAPRTGSHSAKRPAPAVIDLTLSSDDEEPIQRPHKRQHTGGSSYRGSSSLPFLSESPSNYPS</sequence>
<dbReference type="InterPro" id="IPR023321">
    <property type="entry name" value="PINIT"/>
</dbReference>
<keyword evidence="7" id="KW-0862">Zinc</keyword>
<feature type="compositionally biased region" description="Low complexity" evidence="9">
    <location>
        <begin position="478"/>
        <end position="493"/>
    </location>
</feature>
<dbReference type="GO" id="GO:0008270">
    <property type="term" value="F:zinc ion binding"/>
    <property type="evidence" value="ECO:0007669"/>
    <property type="project" value="UniProtKB-KW"/>
</dbReference>
<evidence type="ECO:0000256" key="1">
    <source>
        <dbReference type="ARBA" id="ARBA00004718"/>
    </source>
</evidence>
<keyword evidence="6" id="KW-0833">Ubl conjugation pathway</keyword>
<dbReference type="UniPathway" id="UPA00886"/>
<dbReference type="OMA" id="IEPNGDW"/>
<dbReference type="Pfam" id="PF02891">
    <property type="entry name" value="zf-MIZ"/>
    <property type="match status" value="1"/>
</dbReference>
<feature type="region of interest" description="Disordered" evidence="9">
    <location>
        <begin position="83"/>
        <end position="115"/>
    </location>
</feature>
<dbReference type="InterPro" id="IPR038654">
    <property type="entry name" value="PINIT_sf"/>
</dbReference>
<comment type="pathway">
    <text evidence="1">Protein modification; protein sumoylation.</text>
</comment>
<dbReference type="Gene3D" id="3.30.40.10">
    <property type="entry name" value="Zinc/RING finger domain, C3HC4 (zinc finger)"/>
    <property type="match status" value="1"/>
</dbReference>
<dbReference type="PROSITE" id="PS51044">
    <property type="entry name" value="ZF_SP_RING"/>
    <property type="match status" value="1"/>
</dbReference>
<evidence type="ECO:0000259" key="11">
    <source>
        <dbReference type="PROSITE" id="PS51044"/>
    </source>
</evidence>
<proteinExistence type="inferred from homology"/>
<dbReference type="Proteomes" id="UP000034112">
    <property type="component" value="Unassembled WGS sequence"/>
</dbReference>
<dbReference type="AlphaFoldDB" id="A0A0F9ZFM4"/>
<dbReference type="InterPro" id="IPR013083">
    <property type="entry name" value="Znf_RING/FYVE/PHD"/>
</dbReference>
<evidence type="ECO:0000259" key="10">
    <source>
        <dbReference type="PROSITE" id="PS50800"/>
    </source>
</evidence>
<comment type="caution">
    <text evidence="13">The sequence shown here is derived from an EMBL/GenBank/DDBJ whole genome shotgun (WGS) entry which is preliminary data.</text>
</comment>
<comment type="similarity">
    <text evidence="2">Belongs to the PIAS family.</text>
</comment>
<feature type="domain" description="PINIT" evidence="12">
    <location>
        <begin position="90"/>
        <end position="248"/>
    </location>
</feature>
<dbReference type="Gene3D" id="2.60.120.780">
    <property type="entry name" value="PINIT domain"/>
    <property type="match status" value="1"/>
</dbReference>
<reference evidence="14" key="1">
    <citation type="journal article" date="2015" name="Genome Announc.">
        <title>Draft whole-genome sequence of the biocontrol agent Trichoderma harzianum T6776.</title>
        <authorList>
            <person name="Baroncelli R."/>
            <person name="Piaggeschi G."/>
            <person name="Fiorini L."/>
            <person name="Bertolini E."/>
            <person name="Zapparata A."/>
            <person name="Pe M.E."/>
            <person name="Sarrocco S."/>
            <person name="Vannacci G."/>
        </authorList>
    </citation>
    <scope>NUCLEOTIDE SEQUENCE [LARGE SCALE GENOMIC DNA]</scope>
    <source>
        <strain evidence="14">T6776</strain>
    </source>
</reference>
<feature type="compositionally biased region" description="Polar residues" evidence="9">
    <location>
        <begin position="415"/>
        <end position="424"/>
    </location>
</feature>
<feature type="domain" description="SP-RING-type" evidence="11">
    <location>
        <begin position="277"/>
        <end position="358"/>
    </location>
</feature>
<keyword evidence="5 8" id="KW-0863">Zinc-finger</keyword>
<dbReference type="PANTHER" id="PTHR10782">
    <property type="entry name" value="ZINC FINGER MIZ DOMAIN-CONTAINING PROTEIN"/>
    <property type="match status" value="1"/>
</dbReference>
<dbReference type="Pfam" id="PF14324">
    <property type="entry name" value="PINIT"/>
    <property type="match status" value="1"/>
</dbReference>
<dbReference type="PROSITE" id="PS51466">
    <property type="entry name" value="PINIT"/>
    <property type="match status" value="1"/>
</dbReference>
<dbReference type="InterPro" id="IPR003034">
    <property type="entry name" value="SAP_dom"/>
</dbReference>